<dbReference type="InterPro" id="IPR005625">
    <property type="entry name" value="PepSY-ass_TM"/>
</dbReference>
<evidence type="ECO:0000313" key="2">
    <source>
        <dbReference type="EMBL" id="ACX97208.1"/>
    </source>
</evidence>
<dbReference type="RefSeq" id="WP_012825239.1">
    <property type="nucleotide sequence ID" value="NC_013422.1"/>
</dbReference>
<name>D0KXM0_HALNC</name>
<keyword evidence="3" id="KW-1185">Reference proteome</keyword>
<reference evidence="2 3" key="1">
    <citation type="submission" date="2009-10" db="EMBL/GenBank/DDBJ databases">
        <title>Complete sequence of Halothiobacillus neapolitanus c2.</title>
        <authorList>
            <consortium name="US DOE Joint Genome Institute"/>
            <person name="Lucas S."/>
            <person name="Copeland A."/>
            <person name="Lapidus A."/>
            <person name="Glavina del Rio T."/>
            <person name="Tice H."/>
            <person name="Bruce D."/>
            <person name="Goodwin L."/>
            <person name="Pitluck S."/>
            <person name="Davenport K."/>
            <person name="Brettin T."/>
            <person name="Detter J.C."/>
            <person name="Han C."/>
            <person name="Tapia R."/>
            <person name="Larimer F."/>
            <person name="Land M."/>
            <person name="Hauser L."/>
            <person name="Kyrpides N."/>
            <person name="Mikhailova N."/>
            <person name="Kerfeld C."/>
            <person name="Cannon G."/>
            <person name="Heinhort S."/>
        </authorList>
    </citation>
    <scope>NUCLEOTIDE SEQUENCE [LARGE SCALE GENOMIC DNA]</scope>
    <source>
        <strain evidence="3">ATCC 23641 / c2</strain>
    </source>
</reference>
<feature type="transmembrane region" description="Helical" evidence="1">
    <location>
        <begin position="190"/>
        <end position="210"/>
    </location>
</feature>
<feature type="transmembrane region" description="Helical" evidence="1">
    <location>
        <begin position="20"/>
        <end position="45"/>
    </location>
</feature>
<keyword evidence="1" id="KW-0812">Transmembrane</keyword>
<dbReference type="eggNOG" id="COG3182">
    <property type="taxonomic scope" value="Bacteria"/>
</dbReference>
<dbReference type="OrthoDB" id="9816402at2"/>
<accession>D0KXM0</accession>
<dbReference type="Proteomes" id="UP000009102">
    <property type="component" value="Chromosome"/>
</dbReference>
<feature type="transmembrane region" description="Helical" evidence="1">
    <location>
        <begin position="148"/>
        <end position="170"/>
    </location>
</feature>
<gene>
    <name evidence="2" type="ordered locus">Hneap_2399</name>
</gene>
<sequence length="336" mass="37161">MNNTNTKESSVIPPRWRIRLHIWLGVTLTLPLTLIALSGAGLAFAREFERVLAPDLWTVSAVGEGQGMNLNSVMEHVHRWRPHDQLLSLNMPERPQDTVMATVKGPEGKVFELFIDPYRKILVGERPAHHDAVYWLGSIHRSLSRGPIGAVLVALSSIGVILLFLLGQWYRRGHRNQQGSEPVVSVHRRLVYLAAWVWLICASTGLFAQITDQSLNSFAPPDSRLFASVPGDALSCTGAQVDMIWWQTDGRSLVRCTAPGSFGPFGTRYSNGAQDAISLSFEDWLAAVHTGSVMGIGGRAIWFWSVVLLPVTLLSGLLLGYKRWRPRSVAVPSNPK</sequence>
<feature type="transmembrane region" description="Helical" evidence="1">
    <location>
        <begin position="301"/>
        <end position="321"/>
    </location>
</feature>
<dbReference type="STRING" id="555778.Hneap_2399"/>
<dbReference type="EMBL" id="CP001801">
    <property type="protein sequence ID" value="ACX97208.1"/>
    <property type="molecule type" value="Genomic_DNA"/>
</dbReference>
<dbReference type="HOGENOM" id="CLU_825777_0_0_6"/>
<protein>
    <submittedName>
        <fullName evidence="2">Uncharacterized iron-regulated membrane protein-like protein</fullName>
    </submittedName>
</protein>
<dbReference type="Pfam" id="PF03929">
    <property type="entry name" value="PepSY_TM"/>
    <property type="match status" value="1"/>
</dbReference>
<proteinExistence type="predicted"/>
<dbReference type="AlphaFoldDB" id="D0KXM0"/>
<dbReference type="KEGG" id="hna:Hneap_2399"/>
<keyword evidence="1" id="KW-1133">Transmembrane helix</keyword>
<organism evidence="2 3">
    <name type="scientific">Halothiobacillus neapolitanus (strain ATCC 23641 / DSM 15147 / CIP 104769 / NCIMB 8539 / c2)</name>
    <name type="common">Thiobacillus neapolitanus</name>
    <dbReference type="NCBI Taxonomy" id="555778"/>
    <lineage>
        <taxon>Bacteria</taxon>
        <taxon>Pseudomonadati</taxon>
        <taxon>Pseudomonadota</taxon>
        <taxon>Gammaproteobacteria</taxon>
        <taxon>Chromatiales</taxon>
        <taxon>Halothiobacillaceae</taxon>
        <taxon>Halothiobacillus</taxon>
    </lineage>
</organism>
<dbReference type="PANTHER" id="PTHR34219">
    <property type="entry name" value="IRON-REGULATED INNER MEMBRANE PROTEIN-RELATED"/>
    <property type="match status" value="1"/>
</dbReference>
<evidence type="ECO:0000256" key="1">
    <source>
        <dbReference type="SAM" id="Phobius"/>
    </source>
</evidence>
<evidence type="ECO:0000313" key="3">
    <source>
        <dbReference type="Proteomes" id="UP000009102"/>
    </source>
</evidence>
<keyword evidence="1" id="KW-0472">Membrane</keyword>